<dbReference type="GO" id="GO:0008654">
    <property type="term" value="P:phospholipid biosynthetic process"/>
    <property type="evidence" value="ECO:0007669"/>
    <property type="project" value="InterPro"/>
</dbReference>
<dbReference type="OrthoDB" id="2396124at2759"/>
<proteinExistence type="predicted"/>
<protein>
    <recommendedName>
        <fullName evidence="5">Phosphatidylserine decarboxylase</fullName>
    </recommendedName>
</protein>
<accession>A0A0C9TUN0</accession>
<organism evidence="3 4">
    <name type="scientific">Sphaerobolus stellatus (strain SS14)</name>
    <dbReference type="NCBI Taxonomy" id="990650"/>
    <lineage>
        <taxon>Eukaryota</taxon>
        <taxon>Fungi</taxon>
        <taxon>Dikarya</taxon>
        <taxon>Basidiomycota</taxon>
        <taxon>Agaricomycotina</taxon>
        <taxon>Agaricomycetes</taxon>
        <taxon>Phallomycetidae</taxon>
        <taxon>Geastrales</taxon>
        <taxon>Sphaerobolaceae</taxon>
        <taxon>Sphaerobolus</taxon>
    </lineage>
</organism>
<dbReference type="EMBL" id="KN837204">
    <property type="protein sequence ID" value="KIJ34058.1"/>
    <property type="molecule type" value="Genomic_DNA"/>
</dbReference>
<dbReference type="PANTHER" id="PTHR10067:SF13">
    <property type="entry name" value="PHOSPHATIDYLSERINE DECARBOXYLASE"/>
    <property type="match status" value="1"/>
</dbReference>
<dbReference type="HOGENOM" id="CLU_1035017_0_0_1"/>
<dbReference type="InterPro" id="IPR003817">
    <property type="entry name" value="PS_Dcarbxylase"/>
</dbReference>
<evidence type="ECO:0000313" key="4">
    <source>
        <dbReference type="Proteomes" id="UP000054279"/>
    </source>
</evidence>
<evidence type="ECO:0000313" key="3">
    <source>
        <dbReference type="EMBL" id="KIJ34058.1"/>
    </source>
</evidence>
<sequence length="269" mass="29915">MSAVVETLRTYITSNPTIQQDFNKALNTALSSNIPILVQYRIKTHPVLFYYVLDLLPNTYQTPIHPTGGWTWLSQWLVEYSKEIGKWLHTPESLGEVILTSFWNAKNYHMRDYIVPLAGWKSFNAFFAREINSSVRPIMLRPTTESSLPINQAISCSKPAVSLSRSHLIENPILGLVAVLPIGMAQVSSVVLQAKAGDVIKGDQISYFQFGGSDVVSIVQKDANVRFTACAHPPPTTIMGSRLESTLAGSNGMSYYVASLLFVVLIHRR</sequence>
<name>A0A0C9TUN0_SPHS4</name>
<evidence type="ECO:0000256" key="2">
    <source>
        <dbReference type="ARBA" id="ARBA00023239"/>
    </source>
</evidence>
<dbReference type="Proteomes" id="UP000054279">
    <property type="component" value="Unassembled WGS sequence"/>
</dbReference>
<reference evidence="3 4" key="1">
    <citation type="submission" date="2014-06" db="EMBL/GenBank/DDBJ databases">
        <title>Evolutionary Origins and Diversification of the Mycorrhizal Mutualists.</title>
        <authorList>
            <consortium name="DOE Joint Genome Institute"/>
            <consortium name="Mycorrhizal Genomics Consortium"/>
            <person name="Kohler A."/>
            <person name="Kuo A."/>
            <person name="Nagy L.G."/>
            <person name="Floudas D."/>
            <person name="Copeland A."/>
            <person name="Barry K.W."/>
            <person name="Cichocki N."/>
            <person name="Veneault-Fourrey C."/>
            <person name="LaButti K."/>
            <person name="Lindquist E.A."/>
            <person name="Lipzen A."/>
            <person name="Lundell T."/>
            <person name="Morin E."/>
            <person name="Murat C."/>
            <person name="Riley R."/>
            <person name="Ohm R."/>
            <person name="Sun H."/>
            <person name="Tunlid A."/>
            <person name="Henrissat B."/>
            <person name="Grigoriev I.V."/>
            <person name="Hibbett D.S."/>
            <person name="Martin F."/>
        </authorList>
    </citation>
    <scope>NUCLEOTIDE SEQUENCE [LARGE SCALE GENOMIC DNA]</scope>
    <source>
        <strain evidence="3 4">SS14</strain>
    </source>
</reference>
<dbReference type="GO" id="GO:0004609">
    <property type="term" value="F:phosphatidylserine decarboxylase activity"/>
    <property type="evidence" value="ECO:0007669"/>
    <property type="project" value="InterPro"/>
</dbReference>
<keyword evidence="4" id="KW-1185">Reference proteome</keyword>
<dbReference type="PANTHER" id="PTHR10067">
    <property type="entry name" value="PHOSPHATIDYLSERINE DECARBOXYLASE"/>
    <property type="match status" value="1"/>
</dbReference>
<gene>
    <name evidence="3" type="ORF">M422DRAFT_35236</name>
</gene>
<keyword evidence="1" id="KW-0210">Decarboxylase</keyword>
<evidence type="ECO:0008006" key="5">
    <source>
        <dbReference type="Google" id="ProtNLM"/>
    </source>
</evidence>
<dbReference type="Pfam" id="PF02666">
    <property type="entry name" value="PS_Dcarbxylase"/>
    <property type="match status" value="1"/>
</dbReference>
<evidence type="ECO:0000256" key="1">
    <source>
        <dbReference type="ARBA" id="ARBA00022793"/>
    </source>
</evidence>
<dbReference type="AlphaFoldDB" id="A0A0C9TUN0"/>
<keyword evidence="2" id="KW-0456">Lyase</keyword>